<keyword evidence="4" id="KW-1185">Reference proteome</keyword>
<dbReference type="InterPro" id="IPR011042">
    <property type="entry name" value="6-blade_b-propeller_TolB-like"/>
</dbReference>
<dbReference type="EMBL" id="JARKHS020025613">
    <property type="protein sequence ID" value="KAK8767253.1"/>
    <property type="molecule type" value="Genomic_DNA"/>
</dbReference>
<dbReference type="Gene3D" id="2.120.10.30">
    <property type="entry name" value="TolB, C-terminal domain"/>
    <property type="match status" value="1"/>
</dbReference>
<dbReference type="GO" id="GO:0043161">
    <property type="term" value="P:proteasome-mediated ubiquitin-dependent protein catabolic process"/>
    <property type="evidence" value="ECO:0007669"/>
    <property type="project" value="TreeGrafter"/>
</dbReference>
<name>A0AAQ4DXR3_AMBAM</name>
<dbReference type="PROSITE" id="PS51125">
    <property type="entry name" value="NHL"/>
    <property type="match status" value="1"/>
</dbReference>
<evidence type="ECO:0000313" key="3">
    <source>
        <dbReference type="EMBL" id="KAK8767253.1"/>
    </source>
</evidence>
<dbReference type="Pfam" id="PF01436">
    <property type="entry name" value="NHL"/>
    <property type="match status" value="1"/>
</dbReference>
<dbReference type="AlphaFoldDB" id="A0AAQ4DXR3"/>
<dbReference type="GO" id="GO:0061630">
    <property type="term" value="F:ubiquitin protein ligase activity"/>
    <property type="evidence" value="ECO:0007669"/>
    <property type="project" value="TreeGrafter"/>
</dbReference>
<organism evidence="3 4">
    <name type="scientific">Amblyomma americanum</name>
    <name type="common">Lone star tick</name>
    <dbReference type="NCBI Taxonomy" id="6943"/>
    <lineage>
        <taxon>Eukaryota</taxon>
        <taxon>Metazoa</taxon>
        <taxon>Ecdysozoa</taxon>
        <taxon>Arthropoda</taxon>
        <taxon>Chelicerata</taxon>
        <taxon>Arachnida</taxon>
        <taxon>Acari</taxon>
        <taxon>Parasitiformes</taxon>
        <taxon>Ixodida</taxon>
        <taxon>Ixodoidea</taxon>
        <taxon>Ixodidae</taxon>
        <taxon>Amblyomminae</taxon>
        <taxon>Amblyomma</taxon>
    </lineage>
</organism>
<evidence type="ECO:0000256" key="1">
    <source>
        <dbReference type="ARBA" id="ARBA00022737"/>
    </source>
</evidence>
<protein>
    <submittedName>
        <fullName evidence="3">Uncharacterized protein</fullName>
    </submittedName>
</protein>
<dbReference type="InterPro" id="IPR001258">
    <property type="entry name" value="NHL_repeat"/>
</dbReference>
<feature type="repeat" description="NHL" evidence="2">
    <location>
        <begin position="71"/>
        <end position="102"/>
    </location>
</feature>
<dbReference type="PANTHER" id="PTHR24104">
    <property type="entry name" value="E3 UBIQUITIN-PROTEIN LIGASE NHLRC1-RELATED"/>
    <property type="match status" value="1"/>
</dbReference>
<dbReference type="InterPro" id="IPR050952">
    <property type="entry name" value="TRIM-NHL_E3_ligases"/>
</dbReference>
<dbReference type="SUPFAM" id="SSF63829">
    <property type="entry name" value="Calcium-dependent phosphotriesterase"/>
    <property type="match status" value="1"/>
</dbReference>
<reference evidence="3 4" key="1">
    <citation type="journal article" date="2023" name="Arcadia Sci">
        <title>De novo assembly of a long-read Amblyomma americanum tick genome.</title>
        <authorList>
            <person name="Chou S."/>
            <person name="Poskanzer K.E."/>
            <person name="Rollins M."/>
            <person name="Thuy-Boun P.S."/>
        </authorList>
    </citation>
    <scope>NUCLEOTIDE SEQUENCE [LARGE SCALE GENOMIC DNA]</scope>
    <source>
        <strain evidence="3">F_SG_1</strain>
        <tissue evidence="3">Salivary glands</tissue>
    </source>
</reference>
<sequence>MPPAAGAAKSTDVPPRRACALKPVGSISSRSRYSSCTAPSVSASHTNAPAYRPGSISARLVLELDSYKNINFHYPIGITSTLQGNIIVCDTGNNRVVTFDPEGRPLHEAVLTGSKEKFYRPSAVVAMEDGKYAVKDDCCIYVFSRHGEFIHTLGKGSLQKPYGELFSELCVLCLRCSSVATIASVPPGDVYSKQQVP</sequence>
<dbReference type="GO" id="GO:0000209">
    <property type="term" value="P:protein polyubiquitination"/>
    <property type="evidence" value="ECO:0007669"/>
    <property type="project" value="TreeGrafter"/>
</dbReference>
<evidence type="ECO:0000256" key="2">
    <source>
        <dbReference type="PROSITE-ProRule" id="PRU00504"/>
    </source>
</evidence>
<evidence type="ECO:0000313" key="4">
    <source>
        <dbReference type="Proteomes" id="UP001321473"/>
    </source>
</evidence>
<dbReference type="Proteomes" id="UP001321473">
    <property type="component" value="Unassembled WGS sequence"/>
</dbReference>
<accession>A0AAQ4DXR3</accession>
<dbReference type="PANTHER" id="PTHR24104:SF57">
    <property type="entry name" value="BEE-MILK PROTEIN"/>
    <property type="match status" value="1"/>
</dbReference>
<proteinExistence type="predicted"/>
<comment type="caution">
    <text evidence="3">The sequence shown here is derived from an EMBL/GenBank/DDBJ whole genome shotgun (WGS) entry which is preliminary data.</text>
</comment>
<gene>
    <name evidence="3" type="ORF">V5799_005954</name>
</gene>
<keyword evidence="1" id="KW-0677">Repeat</keyword>